<evidence type="ECO:0000256" key="7">
    <source>
        <dbReference type="ARBA" id="ARBA00022741"/>
    </source>
</evidence>
<evidence type="ECO:0000256" key="6">
    <source>
        <dbReference type="ARBA" id="ARBA00022723"/>
    </source>
</evidence>
<dbReference type="Gene3D" id="3.40.50.300">
    <property type="entry name" value="P-loop containing nucleotide triphosphate hydrolases"/>
    <property type="match status" value="1"/>
</dbReference>
<name>A0ABS3Q1A8_9GAMM</name>
<keyword evidence="5" id="KW-0819">tRNA processing</keyword>
<accession>A0ABS3Q1A8</accession>
<comment type="caution">
    <text evidence="11">The sequence shown here is derived from an EMBL/GenBank/DDBJ whole genome shotgun (WGS) entry which is preliminary data.</text>
</comment>
<dbReference type="InterPro" id="IPR027417">
    <property type="entry name" value="P-loop_NTPase"/>
</dbReference>
<keyword evidence="4" id="KW-0963">Cytoplasm</keyword>
<dbReference type="InterPro" id="IPR003442">
    <property type="entry name" value="T6A_TsaE"/>
</dbReference>
<evidence type="ECO:0000313" key="12">
    <source>
        <dbReference type="Proteomes" id="UP000664835"/>
    </source>
</evidence>
<evidence type="ECO:0000256" key="4">
    <source>
        <dbReference type="ARBA" id="ARBA00022490"/>
    </source>
</evidence>
<reference evidence="11 12" key="1">
    <citation type="submission" date="2021-03" db="EMBL/GenBank/DDBJ databases">
        <title>Thiomicrorhabdus sp.nov.,novel sulfur-oxidizing bacteria isolated from coastal sediment.</title>
        <authorList>
            <person name="Liu X."/>
        </authorList>
    </citation>
    <scope>NUCLEOTIDE SEQUENCE [LARGE SCALE GENOMIC DNA]</scope>
    <source>
        <strain evidence="11 12">6S2-11</strain>
    </source>
</reference>
<dbReference type="PANTHER" id="PTHR33540">
    <property type="entry name" value="TRNA THREONYLCARBAMOYLADENOSINE BIOSYNTHESIS PROTEIN TSAE"/>
    <property type="match status" value="1"/>
</dbReference>
<gene>
    <name evidence="11" type="primary">tsaE</name>
    <name evidence="11" type="ORF">J3998_00715</name>
</gene>
<evidence type="ECO:0000256" key="2">
    <source>
        <dbReference type="ARBA" id="ARBA00007599"/>
    </source>
</evidence>
<evidence type="ECO:0000313" key="11">
    <source>
        <dbReference type="EMBL" id="MBO1926083.1"/>
    </source>
</evidence>
<protein>
    <recommendedName>
        <fullName evidence="3">tRNA threonylcarbamoyladenosine biosynthesis protein TsaE</fullName>
    </recommendedName>
    <alternativeName>
        <fullName evidence="10">t(6)A37 threonylcarbamoyladenosine biosynthesis protein TsaE</fullName>
    </alternativeName>
</protein>
<proteinExistence type="inferred from homology"/>
<sequence length="201" mass="23101">MDTRYAKERYILAERNRSQYNSVEWRSFLEKLHYFLADEAASKSMAEALAKQIEKALQLNRMSSGLIVYLKGDLGAGKSYLSRALIQYFLPGQKVKSPTYTLVESYPVELEQGDLMIHHFDLYRLCEPEELEYLAIRDILQGKFLALVEWPQNGQPVLPNADLLIEIQHLDEGRNLSIRLQSDKGQQLMQSFEFGGLSPVL</sequence>
<comment type="subcellular location">
    <subcellularLocation>
        <location evidence="1">Cytoplasm</location>
    </subcellularLocation>
</comment>
<dbReference type="SUPFAM" id="SSF52540">
    <property type="entry name" value="P-loop containing nucleoside triphosphate hydrolases"/>
    <property type="match status" value="1"/>
</dbReference>
<keyword evidence="7" id="KW-0547">Nucleotide-binding</keyword>
<organism evidence="11 12">
    <name type="scientific">Thiomicrorhabdus marina</name>
    <dbReference type="NCBI Taxonomy" id="2818442"/>
    <lineage>
        <taxon>Bacteria</taxon>
        <taxon>Pseudomonadati</taxon>
        <taxon>Pseudomonadota</taxon>
        <taxon>Gammaproteobacteria</taxon>
        <taxon>Thiotrichales</taxon>
        <taxon>Piscirickettsiaceae</taxon>
        <taxon>Thiomicrorhabdus</taxon>
    </lineage>
</organism>
<keyword evidence="9" id="KW-0460">Magnesium</keyword>
<dbReference type="EMBL" id="JAGETV010000001">
    <property type="protein sequence ID" value="MBO1926083.1"/>
    <property type="molecule type" value="Genomic_DNA"/>
</dbReference>
<dbReference type="NCBIfam" id="TIGR00150">
    <property type="entry name" value="T6A_YjeE"/>
    <property type="match status" value="1"/>
</dbReference>
<evidence type="ECO:0000256" key="1">
    <source>
        <dbReference type="ARBA" id="ARBA00004496"/>
    </source>
</evidence>
<evidence type="ECO:0000256" key="8">
    <source>
        <dbReference type="ARBA" id="ARBA00022840"/>
    </source>
</evidence>
<dbReference type="Pfam" id="PF02367">
    <property type="entry name" value="TsaE"/>
    <property type="match status" value="1"/>
</dbReference>
<keyword evidence="12" id="KW-1185">Reference proteome</keyword>
<evidence type="ECO:0000256" key="10">
    <source>
        <dbReference type="ARBA" id="ARBA00032441"/>
    </source>
</evidence>
<evidence type="ECO:0000256" key="5">
    <source>
        <dbReference type="ARBA" id="ARBA00022694"/>
    </source>
</evidence>
<comment type="similarity">
    <text evidence="2">Belongs to the TsaE family.</text>
</comment>
<keyword evidence="8" id="KW-0067">ATP-binding</keyword>
<evidence type="ECO:0000256" key="3">
    <source>
        <dbReference type="ARBA" id="ARBA00019010"/>
    </source>
</evidence>
<keyword evidence="6" id="KW-0479">Metal-binding</keyword>
<dbReference type="Proteomes" id="UP000664835">
    <property type="component" value="Unassembled WGS sequence"/>
</dbReference>
<dbReference type="PANTHER" id="PTHR33540:SF2">
    <property type="entry name" value="TRNA THREONYLCARBAMOYLADENOSINE BIOSYNTHESIS PROTEIN TSAE"/>
    <property type="match status" value="1"/>
</dbReference>
<evidence type="ECO:0000256" key="9">
    <source>
        <dbReference type="ARBA" id="ARBA00022842"/>
    </source>
</evidence>